<dbReference type="RefSeq" id="WP_123208563.1">
    <property type="nucleotide sequence ID" value="NZ_JBHTHO010000035.1"/>
</dbReference>
<comment type="caution">
    <text evidence="1">The sequence shown here is derived from an EMBL/GenBank/DDBJ whole genome shotgun (WGS) entry which is preliminary data.</text>
</comment>
<evidence type="ECO:0000313" key="1">
    <source>
        <dbReference type="EMBL" id="RNL40637.1"/>
    </source>
</evidence>
<keyword evidence="2" id="KW-1185">Reference proteome</keyword>
<dbReference type="OrthoDB" id="3192053at2"/>
<gene>
    <name evidence="1" type="ORF">DMP06_04550</name>
</gene>
<protein>
    <submittedName>
        <fullName evidence="1">Uncharacterized protein</fullName>
    </submittedName>
</protein>
<dbReference type="AlphaFoldDB" id="A0A3N0B0I9"/>
<reference evidence="2" key="1">
    <citation type="submission" date="2018-05" db="EMBL/GenBank/DDBJ databases">
        <title>Genome Sequencing of selected type strains of the family Eggerthellaceae.</title>
        <authorList>
            <person name="Danylec N."/>
            <person name="Stoll D.A."/>
            <person name="Doetsch A."/>
            <person name="Huch M."/>
        </authorList>
    </citation>
    <scope>NUCLEOTIDE SEQUENCE [LARGE SCALE GENOMIC DNA]</scope>
    <source>
        <strain evidence="2">DSM 24851</strain>
    </source>
</reference>
<evidence type="ECO:0000313" key="2">
    <source>
        <dbReference type="Proteomes" id="UP000269591"/>
    </source>
</evidence>
<accession>A0A3N0B0I9</accession>
<dbReference type="EMBL" id="QIBX01000005">
    <property type="protein sequence ID" value="RNL40637.1"/>
    <property type="molecule type" value="Genomic_DNA"/>
</dbReference>
<name>A0A3N0B0I9_9ACTN</name>
<sequence length="223" mass="23821">MMSNKRMTRKHTAVFSRGGIRFMARAFALSATAALLMFVLSGCMVTDQTDATLDDARDAVQEAQDAIDGAAGDVQDALNGVGDTLSGIANAPQALLDMFDSADALFTKMASAAVYDANTGEEIAVVDDRQAIENVVSKVNLVKLVSSHPDSSTAEYQITFSQNETIKLGQSADELKQVEAVTFTTYTDSNIVTIYIPAVHDSINTFDFEVSQEFADALRGLAG</sequence>
<proteinExistence type="predicted"/>
<organism evidence="1 2">
    <name type="scientific">Slackia equolifaciens</name>
    <dbReference type="NCBI Taxonomy" id="498718"/>
    <lineage>
        <taxon>Bacteria</taxon>
        <taxon>Bacillati</taxon>
        <taxon>Actinomycetota</taxon>
        <taxon>Coriobacteriia</taxon>
        <taxon>Eggerthellales</taxon>
        <taxon>Eggerthellaceae</taxon>
        <taxon>Slackia</taxon>
    </lineage>
</organism>
<dbReference type="Proteomes" id="UP000269591">
    <property type="component" value="Unassembled WGS sequence"/>
</dbReference>